<dbReference type="Proteomes" id="UP000177996">
    <property type="component" value="Unassembled WGS sequence"/>
</dbReference>
<protein>
    <submittedName>
        <fullName evidence="1">Uncharacterized protein</fullName>
    </submittedName>
</protein>
<name>A0A1G2D3S5_9BACT</name>
<dbReference type="AlphaFoldDB" id="A0A1G2D3S5"/>
<dbReference type="EMBL" id="MHLL01000039">
    <property type="protein sequence ID" value="OGZ08233.1"/>
    <property type="molecule type" value="Genomic_DNA"/>
</dbReference>
<organism evidence="1 2">
    <name type="scientific">Candidatus Lloydbacteria bacterium RIFCSPHIGHO2_02_FULL_50_13</name>
    <dbReference type="NCBI Taxonomy" id="1798661"/>
    <lineage>
        <taxon>Bacteria</taxon>
        <taxon>Candidatus Lloydiibacteriota</taxon>
    </lineage>
</organism>
<reference evidence="1 2" key="1">
    <citation type="journal article" date="2016" name="Nat. Commun.">
        <title>Thousands of microbial genomes shed light on interconnected biogeochemical processes in an aquifer system.</title>
        <authorList>
            <person name="Anantharaman K."/>
            <person name="Brown C.T."/>
            <person name="Hug L.A."/>
            <person name="Sharon I."/>
            <person name="Castelle C.J."/>
            <person name="Probst A.J."/>
            <person name="Thomas B.C."/>
            <person name="Singh A."/>
            <person name="Wilkins M.J."/>
            <person name="Karaoz U."/>
            <person name="Brodie E.L."/>
            <person name="Williams K.H."/>
            <person name="Hubbard S.S."/>
            <person name="Banfield J.F."/>
        </authorList>
    </citation>
    <scope>NUCLEOTIDE SEQUENCE [LARGE SCALE GENOMIC DNA]</scope>
</reference>
<dbReference type="STRING" id="1798661.A3D65_02660"/>
<sequence>MDEQKTQQNIIPLLKDIDALAQALQIQDCSPELQLKVINEWSGLLFKRLLLRIPAEYTAQAQKTIAEMHAKGKDSAELIDALAEYIPDFEKSLEEEIARTLNEFSTAKSK</sequence>
<proteinExistence type="predicted"/>
<evidence type="ECO:0000313" key="2">
    <source>
        <dbReference type="Proteomes" id="UP000177996"/>
    </source>
</evidence>
<gene>
    <name evidence="1" type="ORF">A3D65_02660</name>
</gene>
<evidence type="ECO:0000313" key="1">
    <source>
        <dbReference type="EMBL" id="OGZ08233.1"/>
    </source>
</evidence>
<accession>A0A1G2D3S5</accession>
<comment type="caution">
    <text evidence="1">The sequence shown here is derived from an EMBL/GenBank/DDBJ whole genome shotgun (WGS) entry which is preliminary data.</text>
</comment>